<accession>A0A8C9GSS9</accession>
<dbReference type="InterPro" id="IPR036188">
    <property type="entry name" value="FAD/NAD-bd_sf"/>
</dbReference>
<evidence type="ECO:0000256" key="5">
    <source>
        <dbReference type="ARBA" id="ARBA00022827"/>
    </source>
</evidence>
<comment type="cofactor">
    <cofactor evidence="1">
        <name>FAD</name>
        <dbReference type="ChEBI" id="CHEBI:57692"/>
    </cofactor>
</comment>
<dbReference type="Pfam" id="PF00355">
    <property type="entry name" value="Rieske"/>
    <property type="match status" value="1"/>
</dbReference>
<dbReference type="PANTHER" id="PTHR43557:SF2">
    <property type="entry name" value="RIESKE DOMAIN-CONTAINING PROTEIN-RELATED"/>
    <property type="match status" value="1"/>
</dbReference>
<evidence type="ECO:0000256" key="2">
    <source>
        <dbReference type="ARBA" id="ARBA00022630"/>
    </source>
</evidence>
<dbReference type="GO" id="GO:0051537">
    <property type="term" value="F:2 iron, 2 sulfur cluster binding"/>
    <property type="evidence" value="ECO:0007669"/>
    <property type="project" value="UniProtKB-KW"/>
</dbReference>
<evidence type="ECO:0000256" key="4">
    <source>
        <dbReference type="ARBA" id="ARBA00022723"/>
    </source>
</evidence>
<keyword evidence="3" id="KW-0001">2Fe-2S</keyword>
<evidence type="ECO:0000256" key="8">
    <source>
        <dbReference type="ARBA" id="ARBA00023014"/>
    </source>
</evidence>
<organism evidence="11 12">
    <name type="scientific">Piliocolobus tephrosceles</name>
    <name type="common">Ugandan red Colobus</name>
    <dbReference type="NCBI Taxonomy" id="591936"/>
    <lineage>
        <taxon>Eukaryota</taxon>
        <taxon>Metazoa</taxon>
        <taxon>Chordata</taxon>
        <taxon>Craniata</taxon>
        <taxon>Vertebrata</taxon>
        <taxon>Euteleostomi</taxon>
        <taxon>Mammalia</taxon>
        <taxon>Eutheria</taxon>
        <taxon>Euarchontoglires</taxon>
        <taxon>Primates</taxon>
        <taxon>Haplorrhini</taxon>
        <taxon>Catarrhini</taxon>
        <taxon>Cercopithecidae</taxon>
        <taxon>Colobinae</taxon>
        <taxon>Piliocolobus</taxon>
    </lineage>
</organism>
<dbReference type="PROSITE" id="PS51296">
    <property type="entry name" value="RIESKE"/>
    <property type="match status" value="1"/>
</dbReference>
<evidence type="ECO:0000256" key="7">
    <source>
        <dbReference type="ARBA" id="ARBA00023004"/>
    </source>
</evidence>
<dbReference type="PRINTS" id="PR00368">
    <property type="entry name" value="FADPNR"/>
</dbReference>
<dbReference type="GO" id="GO:0016651">
    <property type="term" value="F:oxidoreductase activity, acting on NAD(P)H"/>
    <property type="evidence" value="ECO:0007669"/>
    <property type="project" value="TreeGrafter"/>
</dbReference>
<keyword evidence="12" id="KW-1185">Reference proteome</keyword>
<dbReference type="SUPFAM" id="SSF51905">
    <property type="entry name" value="FAD/NAD(P)-binding domain"/>
    <property type="match status" value="2"/>
</dbReference>
<keyword evidence="9" id="KW-1133">Transmembrane helix</keyword>
<dbReference type="Ensembl" id="ENSPTET00000013946.1">
    <property type="protein sequence ID" value="ENSPTEP00000009176.1"/>
    <property type="gene ID" value="ENSPTEG00000010401.1"/>
</dbReference>
<evidence type="ECO:0000256" key="3">
    <source>
        <dbReference type="ARBA" id="ARBA00022714"/>
    </source>
</evidence>
<dbReference type="Gene3D" id="3.50.50.60">
    <property type="entry name" value="FAD/NAD(P)-binding domain"/>
    <property type="match status" value="2"/>
</dbReference>
<sequence>MTKFSCIKEKVRNFVNITYPINNKFYVYKEKRPIFSYAFLKKQNSKINLIKENVDKKIECCNYNIFLAFSLLLAPSFLYKKNWNGMNNKNISSCSSLEKIFLLKKDELKSGQMKEIKIHNGKDSVLLVNVNGEYYCVGPKCPHYNAPLENGLLTKSYVTCPWHDAKFDLKSGECINGPSFSDIPSYKVLIEGDNIFAYVPTEVENYKEKKVCTCTDSCEKKTILIVGGGAATIGAIETFLKLGYSGKLIICTKDSFKPYDKPLISKNISSYDSDEEYFNEIKLKNDEYYDKNNIRYMHNTEVERVDTINKKAYLNNGEVVLYDQILIASGVSPVKLMLERDTNKSKSDTEQKGKVYNNVCNLFNLNCLSDNFKISEYAKEGNRCVIVGSSFIACELASALKKKNVNVTLVSKDSVPHFRSFGNKLGHVVLNILKDNKINFYPETYPIEYIYDNKYSFLKNTNNKKIHGVKLHTGNVLKCDFVIEAVGCLPNSDFLDSKFKDGKNYIPVDEHFKLKNSNDMYAAGDVCIFPYFMTGMFWGYLCMCIYIYIYIYI</sequence>
<evidence type="ECO:0000256" key="1">
    <source>
        <dbReference type="ARBA" id="ARBA00001974"/>
    </source>
</evidence>
<reference evidence="11" key="1">
    <citation type="submission" date="2025-08" db="UniProtKB">
        <authorList>
            <consortium name="Ensembl"/>
        </authorList>
    </citation>
    <scope>IDENTIFICATION</scope>
</reference>
<dbReference type="GO" id="GO:0046872">
    <property type="term" value="F:metal ion binding"/>
    <property type="evidence" value="ECO:0007669"/>
    <property type="project" value="UniProtKB-KW"/>
</dbReference>
<dbReference type="CDD" id="cd03478">
    <property type="entry name" value="Rieske_AIFL_N"/>
    <property type="match status" value="1"/>
</dbReference>
<keyword evidence="9" id="KW-0812">Transmembrane</keyword>
<evidence type="ECO:0000313" key="12">
    <source>
        <dbReference type="Proteomes" id="UP000694416"/>
    </source>
</evidence>
<dbReference type="InterPro" id="IPR036922">
    <property type="entry name" value="Rieske_2Fe-2S_sf"/>
</dbReference>
<keyword evidence="6" id="KW-0560">Oxidoreductase</keyword>
<dbReference type="AlphaFoldDB" id="A0A8C9GSS9"/>
<dbReference type="Gene3D" id="2.102.10.10">
    <property type="entry name" value="Rieske [2Fe-2S] iron-sulphur domain"/>
    <property type="match status" value="1"/>
</dbReference>
<reference evidence="11" key="2">
    <citation type="submission" date="2025-09" db="UniProtKB">
        <authorList>
            <consortium name="Ensembl"/>
        </authorList>
    </citation>
    <scope>IDENTIFICATION</scope>
</reference>
<dbReference type="PANTHER" id="PTHR43557">
    <property type="entry name" value="APOPTOSIS-INDUCING FACTOR 1"/>
    <property type="match status" value="1"/>
</dbReference>
<keyword evidence="2" id="KW-0285">Flavoprotein</keyword>
<feature type="transmembrane region" description="Helical" evidence="9">
    <location>
        <begin position="528"/>
        <end position="551"/>
    </location>
</feature>
<dbReference type="SUPFAM" id="SSF50022">
    <property type="entry name" value="ISP domain"/>
    <property type="match status" value="1"/>
</dbReference>
<dbReference type="GO" id="GO:0005737">
    <property type="term" value="C:cytoplasm"/>
    <property type="evidence" value="ECO:0007669"/>
    <property type="project" value="TreeGrafter"/>
</dbReference>
<name>A0A8C9GSS9_9PRIM</name>
<keyword evidence="5" id="KW-0274">FAD</keyword>
<dbReference type="Pfam" id="PF07992">
    <property type="entry name" value="Pyr_redox_2"/>
    <property type="match status" value="1"/>
</dbReference>
<keyword evidence="7" id="KW-0408">Iron</keyword>
<feature type="domain" description="Rieske" evidence="10">
    <location>
        <begin position="100"/>
        <end position="197"/>
    </location>
</feature>
<dbReference type="InterPro" id="IPR017941">
    <property type="entry name" value="Rieske_2Fe-2S"/>
</dbReference>
<evidence type="ECO:0000256" key="9">
    <source>
        <dbReference type="SAM" id="Phobius"/>
    </source>
</evidence>
<feature type="transmembrane region" description="Helical" evidence="9">
    <location>
        <begin position="61"/>
        <end position="79"/>
    </location>
</feature>
<dbReference type="InterPro" id="IPR023753">
    <property type="entry name" value="FAD/NAD-binding_dom"/>
</dbReference>
<proteinExistence type="predicted"/>
<protein>
    <recommendedName>
        <fullName evidence="10">Rieske domain-containing protein</fullName>
    </recommendedName>
</protein>
<evidence type="ECO:0000259" key="10">
    <source>
        <dbReference type="PROSITE" id="PS51296"/>
    </source>
</evidence>
<keyword evidence="9" id="KW-0472">Membrane</keyword>
<dbReference type="PRINTS" id="PR00411">
    <property type="entry name" value="PNDRDTASEI"/>
</dbReference>
<keyword evidence="4" id="KW-0479">Metal-binding</keyword>
<keyword evidence="8" id="KW-0411">Iron-sulfur</keyword>
<evidence type="ECO:0000313" key="11">
    <source>
        <dbReference type="Ensembl" id="ENSPTEP00000009176.1"/>
    </source>
</evidence>
<dbReference type="InterPro" id="IPR050446">
    <property type="entry name" value="FAD-oxidoreductase/Apoptosis"/>
</dbReference>
<dbReference type="Proteomes" id="UP000694416">
    <property type="component" value="Unplaced"/>
</dbReference>
<evidence type="ECO:0000256" key="6">
    <source>
        <dbReference type="ARBA" id="ARBA00023002"/>
    </source>
</evidence>